<evidence type="ECO:0000313" key="10">
    <source>
        <dbReference type="Proteomes" id="UP000245962"/>
    </source>
</evidence>
<dbReference type="Gene3D" id="3.40.50.150">
    <property type="entry name" value="Vaccinia Virus protein VP39"/>
    <property type="match status" value="1"/>
</dbReference>
<evidence type="ECO:0000256" key="1">
    <source>
        <dbReference type="ARBA" id="ARBA00006594"/>
    </source>
</evidence>
<dbReference type="EC" id="2.1.1.72" evidence="2"/>
<reference evidence="9 10" key="1">
    <citation type="submission" date="2018-04" db="EMBL/GenBank/DDBJ databases">
        <title>Marixanthomonas spongiae HN-E44 sp. nov., isolated from a marine sponge.</title>
        <authorList>
            <person name="Luo L."/>
            <person name="Zhuang L."/>
        </authorList>
    </citation>
    <scope>NUCLEOTIDE SEQUENCE [LARGE SCALE GENOMIC DNA]</scope>
    <source>
        <strain evidence="9 10">HN-E44</strain>
    </source>
</reference>
<comment type="similarity">
    <text evidence="1">Belongs to the N(4)/N(6)-methyltransferase family.</text>
</comment>
<evidence type="ECO:0000256" key="6">
    <source>
        <dbReference type="ARBA" id="ARBA00022747"/>
    </source>
</evidence>
<dbReference type="PANTHER" id="PTHR42933">
    <property type="entry name" value="SLR6095 PROTEIN"/>
    <property type="match status" value="1"/>
</dbReference>
<comment type="catalytic activity">
    <reaction evidence="7">
        <text>a 2'-deoxyadenosine in DNA + S-adenosyl-L-methionine = an N(6)-methyl-2'-deoxyadenosine in DNA + S-adenosyl-L-homocysteine + H(+)</text>
        <dbReference type="Rhea" id="RHEA:15197"/>
        <dbReference type="Rhea" id="RHEA-COMP:12418"/>
        <dbReference type="Rhea" id="RHEA-COMP:12419"/>
        <dbReference type="ChEBI" id="CHEBI:15378"/>
        <dbReference type="ChEBI" id="CHEBI:57856"/>
        <dbReference type="ChEBI" id="CHEBI:59789"/>
        <dbReference type="ChEBI" id="CHEBI:90615"/>
        <dbReference type="ChEBI" id="CHEBI:90616"/>
        <dbReference type="EC" id="2.1.1.72"/>
    </reaction>
</comment>
<evidence type="ECO:0000256" key="4">
    <source>
        <dbReference type="ARBA" id="ARBA00022679"/>
    </source>
</evidence>
<keyword evidence="6" id="KW-0680">Restriction system</keyword>
<keyword evidence="10" id="KW-1185">Reference proteome</keyword>
<evidence type="ECO:0000256" key="3">
    <source>
        <dbReference type="ARBA" id="ARBA00022603"/>
    </source>
</evidence>
<evidence type="ECO:0000256" key="2">
    <source>
        <dbReference type="ARBA" id="ARBA00011900"/>
    </source>
</evidence>
<dbReference type="GO" id="GO:0032259">
    <property type="term" value="P:methylation"/>
    <property type="evidence" value="ECO:0007669"/>
    <property type="project" value="UniProtKB-KW"/>
</dbReference>
<evidence type="ECO:0000313" key="9">
    <source>
        <dbReference type="EMBL" id="PVW16195.1"/>
    </source>
</evidence>
<protein>
    <recommendedName>
        <fullName evidence="2">site-specific DNA-methyltransferase (adenine-specific)</fullName>
        <ecNumber evidence="2">2.1.1.72</ecNumber>
    </recommendedName>
</protein>
<evidence type="ECO:0000256" key="7">
    <source>
        <dbReference type="ARBA" id="ARBA00047942"/>
    </source>
</evidence>
<dbReference type="InterPro" id="IPR029063">
    <property type="entry name" value="SAM-dependent_MTases_sf"/>
</dbReference>
<sequence>MSRLEKTTDLIVFNQLRLKNYVDGDFNELDKKVKVWAKKSSNRKINDILSKSSKKGTGQKGFPEYLIYDEKEKIVIVIENKKDLNRHFYENADEKVSEYAVNGALWYASFLKEEFNVIAIGISGNKTEELKIDSFAWRKGVETFTNLNLHELSEIKVYRDIINKSIKASKSRNSLIELNEKAIEINEFLRNILGVIEHERLYVVGSILFALEDPVFKISYGQINSDNDLAVFIFQTIERKIKGSKLEEKELIANELRPVLLGLKDSGKEKVKELYPNGALLELVKNVDNILFDFYKNSELDMISTFFNVFLSYSTSGGSDLGIVLTPSHITSLFCDLVEFDLNHKVLDICAGTGGFLTSSWKRISLNNKLTFSQKEEFRKNNIFGIEKEKSIYTIIALNMFLNKDGRSNLHHGDAFTLKDKIKEFECNVGFINPPYSDSIYSEISFVELMLDSLLPNSKGIAIIPVNSVSSRTKKHSGLNTVKERILKKHKLLASIQMPNQLFYPKGTETIILVFQTGIPNENHKTWFAKYDDGYKLIKHKKTRTPSLKSEEHHKEFIQAYKSKEDTIFSFNKEMTSEDQWVYTIHYDVSYNLETIDFQETLNEYVSYLFLNNYL</sequence>
<keyword evidence="5" id="KW-0949">S-adenosyl-L-methionine</keyword>
<dbReference type="AlphaFoldDB" id="A0A2U0I514"/>
<dbReference type="Pfam" id="PF02384">
    <property type="entry name" value="N6_Mtase"/>
    <property type="match status" value="1"/>
</dbReference>
<dbReference type="GO" id="GO:0003677">
    <property type="term" value="F:DNA binding"/>
    <property type="evidence" value="ECO:0007669"/>
    <property type="project" value="InterPro"/>
</dbReference>
<dbReference type="SUPFAM" id="SSF53335">
    <property type="entry name" value="S-adenosyl-L-methionine-dependent methyltransferases"/>
    <property type="match status" value="1"/>
</dbReference>
<accession>A0A2U0I514</accession>
<dbReference type="PRINTS" id="PR00507">
    <property type="entry name" value="N12N6MTFRASE"/>
</dbReference>
<proteinExistence type="inferred from homology"/>
<dbReference type="OrthoDB" id="9814572at2"/>
<evidence type="ECO:0000256" key="5">
    <source>
        <dbReference type="ARBA" id="ARBA00022691"/>
    </source>
</evidence>
<dbReference type="GO" id="GO:0008170">
    <property type="term" value="F:N-methyltransferase activity"/>
    <property type="evidence" value="ECO:0007669"/>
    <property type="project" value="InterPro"/>
</dbReference>
<gene>
    <name evidence="9" type="ORF">DDV96_02680</name>
</gene>
<organism evidence="9 10">
    <name type="scientific">Marixanthomonas spongiae</name>
    <dbReference type="NCBI Taxonomy" id="2174845"/>
    <lineage>
        <taxon>Bacteria</taxon>
        <taxon>Pseudomonadati</taxon>
        <taxon>Bacteroidota</taxon>
        <taxon>Flavobacteriia</taxon>
        <taxon>Flavobacteriales</taxon>
        <taxon>Flavobacteriaceae</taxon>
        <taxon>Marixanthomonas</taxon>
    </lineage>
</organism>
<dbReference type="EMBL" id="QEHR01000002">
    <property type="protein sequence ID" value="PVW16195.1"/>
    <property type="molecule type" value="Genomic_DNA"/>
</dbReference>
<dbReference type="PANTHER" id="PTHR42933:SF1">
    <property type="entry name" value="SITE-SPECIFIC DNA-METHYLTRANSFERASE (ADENINE-SPECIFIC)"/>
    <property type="match status" value="1"/>
</dbReference>
<dbReference type="RefSeq" id="WP_116693213.1">
    <property type="nucleotide sequence ID" value="NZ_QEHR01000002.1"/>
</dbReference>
<name>A0A2U0I514_9FLAO</name>
<feature type="domain" description="DNA methylase adenine-specific" evidence="8">
    <location>
        <begin position="301"/>
        <end position="577"/>
    </location>
</feature>
<dbReference type="InterPro" id="IPR051537">
    <property type="entry name" value="DNA_Adenine_Mtase"/>
</dbReference>
<keyword evidence="3" id="KW-0489">Methyltransferase</keyword>
<evidence type="ECO:0000259" key="8">
    <source>
        <dbReference type="Pfam" id="PF02384"/>
    </source>
</evidence>
<dbReference type="GO" id="GO:0009307">
    <property type="term" value="P:DNA restriction-modification system"/>
    <property type="evidence" value="ECO:0007669"/>
    <property type="project" value="UniProtKB-KW"/>
</dbReference>
<dbReference type="Proteomes" id="UP000245962">
    <property type="component" value="Unassembled WGS sequence"/>
</dbReference>
<comment type="caution">
    <text evidence="9">The sequence shown here is derived from an EMBL/GenBank/DDBJ whole genome shotgun (WGS) entry which is preliminary data.</text>
</comment>
<dbReference type="InterPro" id="IPR003356">
    <property type="entry name" value="DNA_methylase_A-5"/>
</dbReference>
<keyword evidence="4" id="KW-0808">Transferase</keyword>
<dbReference type="GO" id="GO:0009007">
    <property type="term" value="F:site-specific DNA-methyltransferase (adenine-specific) activity"/>
    <property type="evidence" value="ECO:0007669"/>
    <property type="project" value="UniProtKB-EC"/>
</dbReference>